<reference evidence="1 2" key="1">
    <citation type="submission" date="2024-10" db="EMBL/GenBank/DDBJ databases">
        <title>The Natural Products Discovery Center: Release of the First 8490 Sequenced Strains for Exploring Actinobacteria Biosynthetic Diversity.</title>
        <authorList>
            <person name="Kalkreuter E."/>
            <person name="Kautsar S.A."/>
            <person name="Yang D."/>
            <person name="Bader C.D."/>
            <person name="Teijaro C.N."/>
            <person name="Fluegel L."/>
            <person name="Davis C.M."/>
            <person name="Simpson J.R."/>
            <person name="Lauterbach L."/>
            <person name="Steele A.D."/>
            <person name="Gui C."/>
            <person name="Meng S."/>
            <person name="Li G."/>
            <person name="Viehrig K."/>
            <person name="Ye F."/>
            <person name="Su P."/>
            <person name="Kiefer A.F."/>
            <person name="Nichols A."/>
            <person name="Cepeda A.J."/>
            <person name="Yan W."/>
            <person name="Fan B."/>
            <person name="Jiang Y."/>
            <person name="Adhikari A."/>
            <person name="Zheng C.-J."/>
            <person name="Schuster L."/>
            <person name="Cowan T.M."/>
            <person name="Smanski M.J."/>
            <person name="Chevrette M.G."/>
            <person name="De Carvalho L.P.S."/>
            <person name="Shen B."/>
        </authorList>
    </citation>
    <scope>NUCLEOTIDE SEQUENCE [LARGE SCALE GENOMIC DNA]</scope>
    <source>
        <strain evidence="1 2">NPDC087689</strain>
    </source>
</reference>
<sequence length="269" mass="30763">MAIIYGEDSQPAIEITEEIQQACDDYRHYIEFILEPARSELEEKVRAGEVKLHQAFGANLILAHSVDYLQAVRAAIGIKETRKNLVQTFDEKFSVAGAYISNRKMELIDAINNALKHIRIDPIRYKNLGDQYGQISFKTLVEDEGCVICYLEKYRFDYCRVVLLPALRALSNWNFEFAEDVLSFAKGDMKCDMISCSDTYDPDDPSTAIDRMIELCSSPCMNCEEEAEDCRCSQYVFAGEEGHFEPLHSVSEEDFEFIMNQISPSYSRS</sequence>
<dbReference type="RefSeq" id="WP_401233982.1">
    <property type="nucleotide sequence ID" value="NZ_JBIUVY010000065.1"/>
</dbReference>
<accession>A0ABW8DU03</accession>
<proteinExistence type="predicted"/>
<dbReference type="EMBL" id="JBIUVY010000065">
    <property type="protein sequence ID" value="MFJ2289521.1"/>
    <property type="molecule type" value="Genomic_DNA"/>
</dbReference>
<dbReference type="Proteomes" id="UP001617296">
    <property type="component" value="Unassembled WGS sequence"/>
</dbReference>
<name>A0ABW8DU03_9PSED</name>
<keyword evidence="2" id="KW-1185">Reference proteome</keyword>
<gene>
    <name evidence="1" type="ORF">ACIOUF_24730</name>
</gene>
<evidence type="ECO:0000313" key="2">
    <source>
        <dbReference type="Proteomes" id="UP001617296"/>
    </source>
</evidence>
<protein>
    <submittedName>
        <fullName evidence="1">Uncharacterized protein</fullName>
    </submittedName>
</protein>
<comment type="caution">
    <text evidence="1">The sequence shown here is derived from an EMBL/GenBank/DDBJ whole genome shotgun (WGS) entry which is preliminary data.</text>
</comment>
<organism evidence="1 2">
    <name type="scientific">Pseudomonas iridis</name>
    <dbReference type="NCBI Taxonomy" id="2710587"/>
    <lineage>
        <taxon>Bacteria</taxon>
        <taxon>Pseudomonadati</taxon>
        <taxon>Pseudomonadota</taxon>
        <taxon>Gammaproteobacteria</taxon>
        <taxon>Pseudomonadales</taxon>
        <taxon>Pseudomonadaceae</taxon>
        <taxon>Pseudomonas</taxon>
    </lineage>
</organism>
<evidence type="ECO:0000313" key="1">
    <source>
        <dbReference type="EMBL" id="MFJ2289521.1"/>
    </source>
</evidence>